<dbReference type="Gene3D" id="1.10.287.130">
    <property type="match status" value="1"/>
</dbReference>
<evidence type="ECO:0000256" key="4">
    <source>
        <dbReference type="ARBA" id="ARBA00022553"/>
    </source>
</evidence>
<evidence type="ECO:0000313" key="11">
    <source>
        <dbReference type="EMBL" id="AYO31743.1"/>
    </source>
</evidence>
<dbReference type="GO" id="GO:0016020">
    <property type="term" value="C:membrane"/>
    <property type="evidence" value="ECO:0007669"/>
    <property type="project" value="UniProtKB-SubCell"/>
</dbReference>
<evidence type="ECO:0000256" key="5">
    <source>
        <dbReference type="ARBA" id="ARBA00022679"/>
    </source>
</evidence>
<dbReference type="InterPro" id="IPR036890">
    <property type="entry name" value="HATPase_C_sf"/>
</dbReference>
<evidence type="ECO:0000256" key="7">
    <source>
        <dbReference type="ARBA" id="ARBA00023012"/>
    </source>
</evidence>
<dbReference type="InterPro" id="IPR005467">
    <property type="entry name" value="His_kinase_dom"/>
</dbReference>
<dbReference type="Gene3D" id="6.10.340.10">
    <property type="match status" value="1"/>
</dbReference>
<evidence type="ECO:0000259" key="10">
    <source>
        <dbReference type="PROSITE" id="PS50885"/>
    </source>
</evidence>
<evidence type="ECO:0000256" key="1">
    <source>
        <dbReference type="ARBA" id="ARBA00000085"/>
    </source>
</evidence>
<keyword evidence="5" id="KW-0808">Transferase</keyword>
<keyword evidence="8" id="KW-1133">Transmembrane helix</keyword>
<dbReference type="PROSITE" id="PS50885">
    <property type="entry name" value="HAMP"/>
    <property type="match status" value="1"/>
</dbReference>
<dbReference type="KEGG" id="bacg:D2962_15085"/>
<dbReference type="Proteomes" id="UP000280960">
    <property type="component" value="Chromosome"/>
</dbReference>
<evidence type="ECO:0000256" key="8">
    <source>
        <dbReference type="SAM" id="Phobius"/>
    </source>
</evidence>
<dbReference type="InterPro" id="IPR003594">
    <property type="entry name" value="HATPase_dom"/>
</dbReference>
<dbReference type="SMART" id="SM00388">
    <property type="entry name" value="HisKA"/>
    <property type="match status" value="1"/>
</dbReference>
<keyword evidence="12" id="KW-1185">Reference proteome</keyword>
<evidence type="ECO:0000259" key="9">
    <source>
        <dbReference type="PROSITE" id="PS50109"/>
    </source>
</evidence>
<keyword evidence="6" id="KW-0418">Kinase</keyword>
<dbReference type="SUPFAM" id="SSF47384">
    <property type="entry name" value="Homodimeric domain of signal transducing histidine kinase"/>
    <property type="match status" value="1"/>
</dbReference>
<keyword evidence="8" id="KW-0472">Membrane</keyword>
<dbReference type="EC" id="2.7.13.3" evidence="3"/>
<dbReference type="AlphaFoldDB" id="A0A3G2R8K8"/>
<dbReference type="PANTHER" id="PTHR43711">
    <property type="entry name" value="TWO-COMPONENT HISTIDINE KINASE"/>
    <property type="match status" value="1"/>
</dbReference>
<reference evidence="11 12" key="1">
    <citation type="submission" date="2018-10" db="EMBL/GenBank/DDBJ databases">
        <authorList>
            <person name="Zhang X."/>
        </authorList>
    </citation>
    <scope>NUCLEOTIDE SEQUENCE [LARGE SCALE GENOMIC DNA]</scope>
    <source>
        <strain evidence="11 12">SK-G1</strain>
    </source>
</reference>
<dbReference type="RefSeq" id="WP_122015464.1">
    <property type="nucleotide sequence ID" value="NZ_CP033169.1"/>
</dbReference>
<dbReference type="PROSITE" id="PS50109">
    <property type="entry name" value="HIS_KIN"/>
    <property type="match status" value="1"/>
</dbReference>
<keyword evidence="7" id="KW-0902">Two-component regulatory system</keyword>
<feature type="transmembrane region" description="Helical" evidence="8">
    <location>
        <begin position="6"/>
        <end position="32"/>
    </location>
</feature>
<dbReference type="SUPFAM" id="SSF158472">
    <property type="entry name" value="HAMP domain-like"/>
    <property type="match status" value="1"/>
</dbReference>
<proteinExistence type="predicted"/>
<protein>
    <recommendedName>
        <fullName evidence="3">histidine kinase</fullName>
        <ecNumber evidence="3">2.7.13.3</ecNumber>
    </recommendedName>
</protein>
<dbReference type="Gene3D" id="3.30.565.10">
    <property type="entry name" value="Histidine kinase-like ATPase, C-terminal domain"/>
    <property type="match status" value="1"/>
</dbReference>
<evidence type="ECO:0000256" key="2">
    <source>
        <dbReference type="ARBA" id="ARBA00004370"/>
    </source>
</evidence>
<feature type="transmembrane region" description="Helical" evidence="8">
    <location>
        <begin position="181"/>
        <end position="200"/>
    </location>
</feature>
<keyword evidence="8" id="KW-0812">Transmembrane</keyword>
<evidence type="ECO:0000256" key="3">
    <source>
        <dbReference type="ARBA" id="ARBA00012438"/>
    </source>
</evidence>
<accession>A0A3G2R8K8</accession>
<feature type="domain" description="HAMP" evidence="10">
    <location>
        <begin position="202"/>
        <end position="254"/>
    </location>
</feature>
<dbReference type="CDD" id="cd06225">
    <property type="entry name" value="HAMP"/>
    <property type="match status" value="1"/>
</dbReference>
<dbReference type="GO" id="GO:0000155">
    <property type="term" value="F:phosphorelay sensor kinase activity"/>
    <property type="evidence" value="ECO:0007669"/>
    <property type="project" value="InterPro"/>
</dbReference>
<feature type="domain" description="Histidine kinase" evidence="9">
    <location>
        <begin position="262"/>
        <end position="475"/>
    </location>
</feature>
<keyword evidence="4" id="KW-0597">Phosphoprotein</keyword>
<dbReference type="SUPFAM" id="SSF55874">
    <property type="entry name" value="ATPase domain of HSP90 chaperone/DNA topoisomerase II/histidine kinase"/>
    <property type="match status" value="1"/>
</dbReference>
<dbReference type="PRINTS" id="PR00344">
    <property type="entry name" value="BCTRLSENSOR"/>
</dbReference>
<dbReference type="CDD" id="cd00082">
    <property type="entry name" value="HisKA"/>
    <property type="match status" value="1"/>
</dbReference>
<evidence type="ECO:0000313" key="12">
    <source>
        <dbReference type="Proteomes" id="UP000280960"/>
    </source>
</evidence>
<dbReference type="Pfam" id="PF00512">
    <property type="entry name" value="HisKA"/>
    <property type="match status" value="1"/>
</dbReference>
<dbReference type="Pfam" id="PF02518">
    <property type="entry name" value="HATPase_c"/>
    <property type="match status" value="1"/>
</dbReference>
<dbReference type="InterPro" id="IPR003661">
    <property type="entry name" value="HisK_dim/P_dom"/>
</dbReference>
<dbReference type="InterPro" id="IPR003660">
    <property type="entry name" value="HAMP_dom"/>
</dbReference>
<dbReference type="InterPro" id="IPR036097">
    <property type="entry name" value="HisK_dim/P_sf"/>
</dbReference>
<dbReference type="CDD" id="cd00075">
    <property type="entry name" value="HATPase"/>
    <property type="match status" value="1"/>
</dbReference>
<dbReference type="FunFam" id="3.30.565.10:FF:000006">
    <property type="entry name" value="Sensor histidine kinase WalK"/>
    <property type="match status" value="1"/>
</dbReference>
<dbReference type="EMBL" id="CP033169">
    <property type="protein sequence ID" value="AYO31743.1"/>
    <property type="molecule type" value="Genomic_DNA"/>
</dbReference>
<comment type="catalytic activity">
    <reaction evidence="1">
        <text>ATP + protein L-histidine = ADP + protein N-phospho-L-histidine.</text>
        <dbReference type="EC" id="2.7.13.3"/>
    </reaction>
</comment>
<dbReference type="Pfam" id="PF00672">
    <property type="entry name" value="HAMP"/>
    <property type="match status" value="1"/>
</dbReference>
<comment type="subcellular location">
    <subcellularLocation>
        <location evidence="2">Membrane</location>
    </subcellularLocation>
</comment>
<dbReference type="InterPro" id="IPR050736">
    <property type="entry name" value="Sensor_HK_Regulatory"/>
</dbReference>
<sequence>MKKTGIGYRITAGLVVTALLTAILSILLLFVLTEKAFNDYIKQNRIEQAREISGILGDVYDRNGWEGVRSLVEGASMMRQGHKRWMGTDRNPTGMGPFGGQGMGPMMGIIQRQVIVTDPNGNIIISSEDISPQTPISKSLWDLRVPIFSSQGHIGYLIVWSQARPAEKSLESIFFRTISRYSFLAVFFGLVIAIVVGYLISRQLTSPIKKLSDTVRLFTRGERDIRLTVTGDDELGTLAADFNAMADSIKKSEELRKNLTADVAHELRTPLSILRGTLESIQAGVLSPTPEVILSLQDEIIRMSRLVKDLSDLSRAEAGNLELNREEISPVELKEKFSYFKTEAEFKGIDFIVDIPPDLPKISVDVVRITQVISNLLTNALRHTASGKIELSAKSSKDGVLFSVKDTGCGIKQEDLPHVFDRFYRAEKSRSRTTGGMGLGLAIARSLVEIHGGKIWVESEEGKGAEFKFFIPIIK</sequence>
<evidence type="ECO:0000256" key="6">
    <source>
        <dbReference type="ARBA" id="ARBA00022777"/>
    </source>
</evidence>
<organism evidence="11 12">
    <name type="scientific">Biomaibacter acetigenes</name>
    <dbReference type="NCBI Taxonomy" id="2316383"/>
    <lineage>
        <taxon>Bacteria</taxon>
        <taxon>Bacillati</taxon>
        <taxon>Bacillota</taxon>
        <taxon>Clostridia</taxon>
        <taxon>Thermosediminibacterales</taxon>
        <taxon>Tepidanaerobacteraceae</taxon>
        <taxon>Biomaibacter</taxon>
    </lineage>
</organism>
<dbReference type="PANTHER" id="PTHR43711:SF1">
    <property type="entry name" value="HISTIDINE KINASE 1"/>
    <property type="match status" value="1"/>
</dbReference>
<dbReference type="SMART" id="SM00304">
    <property type="entry name" value="HAMP"/>
    <property type="match status" value="2"/>
</dbReference>
<dbReference type="SMART" id="SM00387">
    <property type="entry name" value="HATPase_c"/>
    <property type="match status" value="1"/>
</dbReference>
<dbReference type="InterPro" id="IPR004358">
    <property type="entry name" value="Sig_transdc_His_kin-like_C"/>
</dbReference>
<name>A0A3G2R8K8_9FIRM</name>
<gene>
    <name evidence="11" type="ORF">D2962_15085</name>
</gene>